<keyword evidence="1" id="KW-0812">Transmembrane</keyword>
<evidence type="ECO:0000313" key="2">
    <source>
        <dbReference type="EMBL" id="KRO00013.1"/>
    </source>
</evidence>
<evidence type="ECO:0000256" key="1">
    <source>
        <dbReference type="SAM" id="Phobius"/>
    </source>
</evidence>
<dbReference type="EMBL" id="JQCF01000005">
    <property type="protein sequence ID" value="KRO00013.1"/>
    <property type="molecule type" value="Genomic_DNA"/>
</dbReference>
<dbReference type="STRING" id="993692.IV57_GL002027"/>
<proteinExistence type="predicted"/>
<keyword evidence="1" id="KW-0472">Membrane</keyword>
<organism evidence="2 3">
    <name type="scientific">Companilactobacillus kimchiensis</name>
    <dbReference type="NCBI Taxonomy" id="993692"/>
    <lineage>
        <taxon>Bacteria</taxon>
        <taxon>Bacillati</taxon>
        <taxon>Bacillota</taxon>
        <taxon>Bacilli</taxon>
        <taxon>Lactobacillales</taxon>
        <taxon>Lactobacillaceae</taxon>
        <taxon>Companilactobacillus</taxon>
    </lineage>
</organism>
<comment type="caution">
    <text evidence="2">The sequence shown here is derived from an EMBL/GenBank/DDBJ whole genome shotgun (WGS) entry which is preliminary data.</text>
</comment>
<sequence>MNLKEGHIMLKFGKRVSYRPLIISLLIGLIAGYPTADVLNSGLYGLGVGFVFFCIVFFGYYFLNVPILFVYWDVNSDGIRYYDVDKWNNRLLSMLVPPLSKYTTINKNSIKSITFIGDLDNRFEIPMALPYTAAVGVFTGAISMAHHPDFVRLNLIDGSTVNMSIARDYTYSRNKTIDKLNLLLKVLGQE</sequence>
<dbReference type="AlphaFoldDB" id="A0A0R2LM27"/>
<accession>A0A0R2LM27</accession>
<feature type="transmembrane region" description="Helical" evidence="1">
    <location>
        <begin position="20"/>
        <end position="36"/>
    </location>
</feature>
<gene>
    <name evidence="2" type="ORF">IV57_GL002027</name>
</gene>
<reference evidence="2 3" key="1">
    <citation type="journal article" date="2015" name="Genome Announc.">
        <title>Expanding the biotechnology potential of lactobacilli through comparative genomics of 213 strains and associated genera.</title>
        <authorList>
            <person name="Sun Z."/>
            <person name="Harris H.M."/>
            <person name="McCann A."/>
            <person name="Guo C."/>
            <person name="Argimon S."/>
            <person name="Zhang W."/>
            <person name="Yang X."/>
            <person name="Jeffery I.B."/>
            <person name="Cooney J.C."/>
            <person name="Kagawa T.F."/>
            <person name="Liu W."/>
            <person name="Song Y."/>
            <person name="Salvetti E."/>
            <person name="Wrobel A."/>
            <person name="Rasinkangas P."/>
            <person name="Parkhill J."/>
            <person name="Rea M.C."/>
            <person name="O'Sullivan O."/>
            <person name="Ritari J."/>
            <person name="Douillard F.P."/>
            <person name="Paul Ross R."/>
            <person name="Yang R."/>
            <person name="Briner A.E."/>
            <person name="Felis G.E."/>
            <person name="de Vos W.M."/>
            <person name="Barrangou R."/>
            <person name="Klaenhammer T.R."/>
            <person name="Caufield P.W."/>
            <person name="Cui Y."/>
            <person name="Zhang H."/>
            <person name="O'Toole P.W."/>
        </authorList>
    </citation>
    <scope>NUCLEOTIDE SEQUENCE [LARGE SCALE GENOMIC DNA]</scope>
    <source>
        <strain evidence="2 3">DSM 24716</strain>
    </source>
</reference>
<keyword evidence="1" id="KW-1133">Transmembrane helix</keyword>
<evidence type="ECO:0000313" key="3">
    <source>
        <dbReference type="Proteomes" id="UP000051006"/>
    </source>
</evidence>
<dbReference type="PATRIC" id="fig|993692.3.peg.2059"/>
<dbReference type="Proteomes" id="UP000051006">
    <property type="component" value="Unassembled WGS sequence"/>
</dbReference>
<protein>
    <submittedName>
        <fullName evidence="2">Uncharacterized protein</fullName>
    </submittedName>
</protein>
<feature type="transmembrane region" description="Helical" evidence="1">
    <location>
        <begin position="42"/>
        <end position="63"/>
    </location>
</feature>
<name>A0A0R2LM27_9LACO</name>
<keyword evidence="3" id="KW-1185">Reference proteome</keyword>